<feature type="chain" id="PRO_5017944288" description="Inactive lipase" evidence="1">
    <location>
        <begin position="23"/>
        <end position="371"/>
    </location>
</feature>
<dbReference type="Gene3D" id="3.40.50.1820">
    <property type="entry name" value="alpha/beta hydrolase"/>
    <property type="match status" value="1"/>
</dbReference>
<dbReference type="GO" id="GO:0016042">
    <property type="term" value="P:lipid catabolic process"/>
    <property type="evidence" value="ECO:0007669"/>
    <property type="project" value="InterPro"/>
</dbReference>
<dbReference type="Proteomes" id="UP000271469">
    <property type="component" value="Chromosome"/>
</dbReference>
<gene>
    <name evidence="2" type="ORF">D7316_03975</name>
</gene>
<organism evidence="2 3">
    <name type="scientific">Gordonia insulae</name>
    <dbReference type="NCBI Taxonomy" id="2420509"/>
    <lineage>
        <taxon>Bacteria</taxon>
        <taxon>Bacillati</taxon>
        <taxon>Actinomycetota</taxon>
        <taxon>Actinomycetes</taxon>
        <taxon>Mycobacteriales</taxon>
        <taxon>Gordoniaceae</taxon>
        <taxon>Gordonia</taxon>
    </lineage>
</organism>
<dbReference type="GO" id="GO:0004806">
    <property type="term" value="F:triacylglycerol lipase activity"/>
    <property type="evidence" value="ECO:0007669"/>
    <property type="project" value="InterPro"/>
</dbReference>
<keyword evidence="1" id="KW-0732">Signal</keyword>
<name>A0A3G8JR44_9ACTN</name>
<evidence type="ECO:0000256" key="1">
    <source>
        <dbReference type="SAM" id="SignalP"/>
    </source>
</evidence>
<evidence type="ECO:0000313" key="2">
    <source>
        <dbReference type="EMBL" id="AZG47366.1"/>
    </source>
</evidence>
<dbReference type="PANTHER" id="PTHR34853">
    <property type="match status" value="1"/>
</dbReference>
<dbReference type="SUPFAM" id="SSF53474">
    <property type="entry name" value="alpha/beta-Hydrolases"/>
    <property type="match status" value="1"/>
</dbReference>
<dbReference type="Pfam" id="PF03583">
    <property type="entry name" value="LIP"/>
    <property type="match status" value="1"/>
</dbReference>
<dbReference type="AlphaFoldDB" id="A0A3G8JR44"/>
<reference evidence="2 3" key="1">
    <citation type="submission" date="2018-11" db="EMBL/GenBank/DDBJ databases">
        <title>Gordonia insulae sp. nov., isolated from an island soil.</title>
        <authorList>
            <person name="Kim Y.S."/>
            <person name="Kim S.B."/>
        </authorList>
    </citation>
    <scope>NUCLEOTIDE SEQUENCE [LARGE SCALE GENOMIC DNA]</scope>
    <source>
        <strain evidence="2 3">MMS17-SY073</strain>
    </source>
</reference>
<dbReference type="InterPro" id="IPR005152">
    <property type="entry name" value="Lipase_secreted"/>
</dbReference>
<sequence length="371" mass="38215">MAGALAATLIAVSALVSAPASAGSQQTGLATAVSQIGGEWGGLTGVYRISYRTIDARGEDVAASGIVRLPSGPRPPGGWRIVSWAHGTSGLGPDCGLTGSADLIRGTAPAIAALNRAGYAVVATDYIGLGPGSTTPHPYLQTWSEATAVVDIVRAARSVFAGLSRTWAVGGSSQGGHAALGAGHIAAQYAPDLDFRGTAALAPASNFESIIPLMRPGIPALPKGMSGPFAAILAGMSANQDDVDVEAYLSPLGKRVVDEVSRSCGPQWEGILAGARPDSLLSKPLGDNAFRSALRDYMSVPTADYGRPILVVHGFRDTTVPIPLTYRLLAGFRSAGTGYEFETINANHTDLRAKGGMDDAVTFFERVMPAQ</sequence>
<evidence type="ECO:0008006" key="4">
    <source>
        <dbReference type="Google" id="ProtNLM"/>
    </source>
</evidence>
<evidence type="ECO:0000313" key="3">
    <source>
        <dbReference type="Proteomes" id="UP000271469"/>
    </source>
</evidence>
<feature type="signal peptide" evidence="1">
    <location>
        <begin position="1"/>
        <end position="22"/>
    </location>
</feature>
<protein>
    <recommendedName>
        <fullName evidence="4">Inactive lipase</fullName>
    </recommendedName>
</protein>
<dbReference type="InterPro" id="IPR029058">
    <property type="entry name" value="AB_hydrolase_fold"/>
</dbReference>
<accession>A0A3G8JR44</accession>
<dbReference type="PIRSF" id="PIRSF029171">
    <property type="entry name" value="Esterase_LipA"/>
    <property type="match status" value="1"/>
</dbReference>
<dbReference type="EMBL" id="CP033972">
    <property type="protein sequence ID" value="AZG47366.1"/>
    <property type="molecule type" value="Genomic_DNA"/>
</dbReference>
<proteinExistence type="predicted"/>
<dbReference type="KEGG" id="gom:D7316_03975"/>
<keyword evidence="3" id="KW-1185">Reference proteome</keyword>
<dbReference type="PANTHER" id="PTHR34853:SF1">
    <property type="entry name" value="LIPASE 5"/>
    <property type="match status" value="1"/>
</dbReference>